<dbReference type="GO" id="GO:0007018">
    <property type="term" value="P:microtubule-based movement"/>
    <property type="evidence" value="ECO:0007669"/>
    <property type="project" value="InterPro"/>
</dbReference>
<dbReference type="Gene3D" id="1.10.8.1220">
    <property type="match status" value="1"/>
</dbReference>
<dbReference type="GO" id="GO:0051959">
    <property type="term" value="F:dynein light intermediate chain binding"/>
    <property type="evidence" value="ECO:0007669"/>
    <property type="project" value="InterPro"/>
</dbReference>
<name>A0A815VMW3_9BILA</name>
<dbReference type="EMBL" id="CAJOBJ010038670">
    <property type="protein sequence ID" value="CAF4314290.1"/>
    <property type="molecule type" value="Genomic_DNA"/>
</dbReference>
<accession>A0A815VMW3</accession>
<dbReference type="InterPro" id="IPR026983">
    <property type="entry name" value="DHC"/>
</dbReference>
<dbReference type="GO" id="GO:0045505">
    <property type="term" value="F:dynein intermediate chain binding"/>
    <property type="evidence" value="ECO:0007669"/>
    <property type="project" value="InterPro"/>
</dbReference>
<dbReference type="Proteomes" id="UP000663834">
    <property type="component" value="Unassembled WGS sequence"/>
</dbReference>
<dbReference type="EMBL" id="CAJNOW010008221">
    <property type="protein sequence ID" value="CAF1532390.1"/>
    <property type="molecule type" value="Genomic_DNA"/>
</dbReference>
<dbReference type="OrthoDB" id="10251809at2759"/>
<sequence length="68" mass="8246">NKLAARQKRIQNINDYLTYQTWFYTIRGLYEEDRLMFTLLMALRIDLRRGRIRYDEFQVLIKGGASLD</sequence>
<reference evidence="2" key="1">
    <citation type="submission" date="2021-02" db="EMBL/GenBank/DDBJ databases">
        <authorList>
            <person name="Nowell W R."/>
        </authorList>
    </citation>
    <scope>NUCLEOTIDE SEQUENCE</scope>
</reference>
<evidence type="ECO:0000313" key="2">
    <source>
        <dbReference type="EMBL" id="CAF1532390.1"/>
    </source>
</evidence>
<evidence type="ECO:0000313" key="4">
    <source>
        <dbReference type="Proteomes" id="UP000663834"/>
    </source>
</evidence>
<dbReference type="Proteomes" id="UP000681720">
    <property type="component" value="Unassembled WGS sequence"/>
</dbReference>
<protein>
    <submittedName>
        <fullName evidence="2">Uncharacterized protein</fullName>
    </submittedName>
</protein>
<dbReference type="AlphaFoldDB" id="A0A815VMW3"/>
<feature type="non-terminal residue" evidence="2">
    <location>
        <position position="1"/>
    </location>
</feature>
<comment type="caution">
    <text evidence="2">The sequence shown here is derived from an EMBL/GenBank/DDBJ whole genome shotgun (WGS) entry which is preliminary data.</text>
</comment>
<dbReference type="PANTHER" id="PTHR46532">
    <property type="entry name" value="MALE FERTILITY FACTOR KL5"/>
    <property type="match status" value="1"/>
</dbReference>
<dbReference type="GO" id="GO:0005858">
    <property type="term" value="C:axonemal dynein complex"/>
    <property type="evidence" value="ECO:0007669"/>
    <property type="project" value="TreeGrafter"/>
</dbReference>
<dbReference type="PANTHER" id="PTHR46532:SF4">
    <property type="entry name" value="AAA+ ATPASE DOMAIN-CONTAINING PROTEIN"/>
    <property type="match status" value="1"/>
</dbReference>
<proteinExistence type="inferred from homology"/>
<organism evidence="2 4">
    <name type="scientific">Rotaria magnacalcarata</name>
    <dbReference type="NCBI Taxonomy" id="392030"/>
    <lineage>
        <taxon>Eukaryota</taxon>
        <taxon>Metazoa</taxon>
        <taxon>Spiralia</taxon>
        <taxon>Gnathifera</taxon>
        <taxon>Rotifera</taxon>
        <taxon>Eurotatoria</taxon>
        <taxon>Bdelloidea</taxon>
        <taxon>Philodinida</taxon>
        <taxon>Philodinidae</taxon>
        <taxon>Rotaria</taxon>
    </lineage>
</organism>
<evidence type="ECO:0000313" key="3">
    <source>
        <dbReference type="EMBL" id="CAF4314290.1"/>
    </source>
</evidence>
<gene>
    <name evidence="3" type="ORF">GIL414_LOCUS26424</name>
    <name evidence="2" type="ORF">KQP761_LOCUS16387</name>
</gene>
<evidence type="ECO:0000256" key="1">
    <source>
        <dbReference type="ARBA" id="ARBA00008887"/>
    </source>
</evidence>
<comment type="similarity">
    <text evidence="1">Belongs to the dynein heavy chain family.</text>
</comment>